<organism evidence="2 3">
    <name type="scientific">Zooshikella ganghwensis</name>
    <dbReference type="NCBI Taxonomy" id="202772"/>
    <lineage>
        <taxon>Bacteria</taxon>
        <taxon>Pseudomonadati</taxon>
        <taxon>Pseudomonadota</taxon>
        <taxon>Gammaproteobacteria</taxon>
        <taxon>Oceanospirillales</taxon>
        <taxon>Zooshikellaceae</taxon>
        <taxon>Zooshikella</taxon>
    </lineage>
</organism>
<evidence type="ECO:0000313" key="3">
    <source>
        <dbReference type="Proteomes" id="UP000257039"/>
    </source>
</evidence>
<name>A0A4P9VML5_9GAMM</name>
<feature type="region of interest" description="Disordered" evidence="1">
    <location>
        <begin position="154"/>
        <end position="271"/>
    </location>
</feature>
<feature type="compositionally biased region" description="Low complexity" evidence="1">
    <location>
        <begin position="183"/>
        <end position="206"/>
    </location>
</feature>
<evidence type="ECO:0000256" key="1">
    <source>
        <dbReference type="SAM" id="MobiDB-lite"/>
    </source>
</evidence>
<protein>
    <submittedName>
        <fullName evidence="2">DUF669 domain-containing protein</fullName>
    </submittedName>
</protein>
<dbReference type="AlphaFoldDB" id="A0A4P9VML5"/>
<accession>A0A4P9VML5</accession>
<proteinExistence type="predicted"/>
<feature type="compositionally biased region" description="Low complexity" evidence="1">
    <location>
        <begin position="225"/>
        <end position="249"/>
    </location>
</feature>
<dbReference type="EMBL" id="NDXW01000001">
    <property type="protein sequence ID" value="RDH44645.1"/>
    <property type="molecule type" value="Genomic_DNA"/>
</dbReference>
<gene>
    <name evidence="2" type="ORF">B9G39_15050</name>
</gene>
<feature type="compositionally biased region" description="Polar residues" evidence="1">
    <location>
        <begin position="207"/>
        <end position="218"/>
    </location>
</feature>
<evidence type="ECO:0000313" key="2">
    <source>
        <dbReference type="EMBL" id="RDH44645.1"/>
    </source>
</evidence>
<comment type="caution">
    <text evidence="2">The sequence shown here is derived from an EMBL/GenBank/DDBJ whole genome shotgun (WGS) entry which is preliminary data.</text>
</comment>
<dbReference type="Proteomes" id="UP000257039">
    <property type="component" value="Unassembled WGS sequence"/>
</dbReference>
<sequence length="271" mass="29420">MGCVFTGLTSSSIWSLIMANLGFSTQAYDPNINFFTPIPAGDYLAMIDKADVKMNKAGTGHYIAFSYIILEGQYAERRVFDNQNISHPNQQAENIGRRAISAIGQALGNPNVQDSDQLLNQPLVIKVTIRNNKQSNEPENVIRGWASKDSYQSVAANPMGNMPPTQTAGMQQQQTPGVVHQMPPTQQVNQTTPTQVPPTQTAPQQTSMPLQASQFVQGNNPPPNQAQTPPAATQHVATPQQQPPITTQQVPSNPPAGNFEQPVWNQSHATA</sequence>
<feature type="compositionally biased region" description="Polar residues" evidence="1">
    <location>
        <begin position="163"/>
        <end position="176"/>
    </location>
</feature>
<keyword evidence="3" id="KW-1185">Reference proteome</keyword>
<dbReference type="Pfam" id="PF05037">
    <property type="entry name" value="DUF669"/>
    <property type="match status" value="1"/>
</dbReference>
<dbReference type="InterPro" id="IPR007731">
    <property type="entry name" value="DUF669"/>
</dbReference>
<reference evidence="2 3" key="1">
    <citation type="submission" date="2017-04" db="EMBL/GenBank/DDBJ databases">
        <title>Draft genome sequence of Zooshikella ganghwensis VG4 isolated from Red Sea sediments.</title>
        <authorList>
            <person name="Rehman Z."/>
            <person name="Alam I."/>
            <person name="Kamau A."/>
            <person name="Bajic V."/>
            <person name="Leiknes T."/>
        </authorList>
    </citation>
    <scope>NUCLEOTIDE SEQUENCE [LARGE SCALE GENOMIC DNA]</scope>
    <source>
        <strain evidence="2 3">VG4</strain>
    </source>
</reference>